<dbReference type="EMBL" id="HG529627">
    <property type="protein sequence ID" value="CDI54768.1"/>
    <property type="molecule type" value="Genomic_DNA"/>
</dbReference>
<feature type="chain" id="PRO_5001722826" evidence="2">
    <location>
        <begin position="20"/>
        <end position="339"/>
    </location>
</feature>
<sequence length="339" mass="38525">MRKFAVLIVIALAVGLARSQDPLPIRSSIASPAGRALLSRGANLEPWDFPPDTRSTFDTRLHIHPDHSILGPPSFWNQASLHAHYLETRELRFHPRLYPESPPFDAWLKEQQLIRAINLQKGVIEIERARQVPNPNALIYHEMLLGELGILLRLLQMRMVLKYANITPEWRKFEESMYRAWASFLAACEEGLVDVEGVNIWRNHLNYMQELATEEDHWDWEKTRGAEQAESTRMANTQYANMQEKTLDSTVAPTGVESKRWTELKIQNPSPGENTQERQQWISGPASSSNEIAKGSRGDLESILLKSKPLTPEIGTATTSEGEEVLKGLKQVVGGRFYH</sequence>
<feature type="signal peptide" evidence="2">
    <location>
        <begin position="1"/>
        <end position="19"/>
    </location>
</feature>
<evidence type="ECO:0000256" key="2">
    <source>
        <dbReference type="SAM" id="SignalP"/>
    </source>
</evidence>
<protein>
    <submittedName>
        <fullName evidence="3">Uncharacterized protein</fullName>
    </submittedName>
</protein>
<proteinExistence type="predicted"/>
<evidence type="ECO:0000313" key="3">
    <source>
        <dbReference type="EMBL" id="CDI54768.1"/>
    </source>
</evidence>
<organism evidence="3">
    <name type="scientific">Melanopsichium pennsylvanicum 4</name>
    <dbReference type="NCBI Taxonomy" id="1398559"/>
    <lineage>
        <taxon>Eukaryota</taxon>
        <taxon>Fungi</taxon>
        <taxon>Dikarya</taxon>
        <taxon>Basidiomycota</taxon>
        <taxon>Ustilaginomycotina</taxon>
        <taxon>Ustilaginomycetes</taxon>
        <taxon>Ustilaginales</taxon>
        <taxon>Ustilaginaceae</taxon>
        <taxon>Melanopsichium</taxon>
    </lineage>
</organism>
<keyword evidence="2" id="KW-0732">Signal</keyword>
<name>A0A077R6V7_9BASI</name>
<reference evidence="3" key="1">
    <citation type="journal article" date="2014" name="Genome Biol. Evol.">
        <title>Gene Loss Rather Than Gene Gain Is Associated with a Host Jump from Monocots to Dicots in the Smut Fungus Melanopsichium pennsylvanicum.</title>
        <authorList>
            <person name="Sharma R."/>
            <person name="Mishra B."/>
            <person name="Runge F."/>
            <person name="Thines M."/>
        </authorList>
    </citation>
    <scope>NUCLEOTIDE SEQUENCE</scope>
    <source>
        <strain evidence="3">4</strain>
    </source>
</reference>
<feature type="compositionally biased region" description="Polar residues" evidence="1">
    <location>
        <begin position="265"/>
        <end position="291"/>
    </location>
</feature>
<dbReference type="AlphaFoldDB" id="A0A077R6V7"/>
<evidence type="ECO:0000256" key="1">
    <source>
        <dbReference type="SAM" id="MobiDB-lite"/>
    </source>
</evidence>
<feature type="region of interest" description="Disordered" evidence="1">
    <location>
        <begin position="264"/>
        <end position="295"/>
    </location>
</feature>
<accession>A0A077R6V7</accession>